<evidence type="ECO:0000313" key="2">
    <source>
        <dbReference type="Proteomes" id="UP000828390"/>
    </source>
</evidence>
<sequence length="61" mass="7362">MFCFSCSDEERLTERAFTVKDREKYEMQSSVDLHARLSQVDPKMADRLHPKDKRKIIRFKL</sequence>
<reference evidence="1" key="1">
    <citation type="journal article" date="2019" name="bioRxiv">
        <title>The Genome of the Zebra Mussel, Dreissena polymorpha: A Resource for Invasive Species Research.</title>
        <authorList>
            <person name="McCartney M.A."/>
            <person name="Auch B."/>
            <person name="Kono T."/>
            <person name="Mallez S."/>
            <person name="Zhang Y."/>
            <person name="Obille A."/>
            <person name="Becker A."/>
            <person name="Abrahante J.E."/>
            <person name="Garbe J."/>
            <person name="Badalamenti J.P."/>
            <person name="Herman A."/>
            <person name="Mangelson H."/>
            <person name="Liachko I."/>
            <person name="Sullivan S."/>
            <person name="Sone E.D."/>
            <person name="Koren S."/>
            <person name="Silverstein K.A.T."/>
            <person name="Beckman K.B."/>
            <person name="Gohl D.M."/>
        </authorList>
    </citation>
    <scope>NUCLEOTIDE SEQUENCE</scope>
    <source>
        <strain evidence="1">Duluth1</strain>
        <tissue evidence="1">Whole animal</tissue>
    </source>
</reference>
<reference evidence="1" key="2">
    <citation type="submission" date="2020-11" db="EMBL/GenBank/DDBJ databases">
        <authorList>
            <person name="McCartney M.A."/>
            <person name="Auch B."/>
            <person name="Kono T."/>
            <person name="Mallez S."/>
            <person name="Becker A."/>
            <person name="Gohl D.M."/>
            <person name="Silverstein K.A.T."/>
            <person name="Koren S."/>
            <person name="Bechman K.B."/>
            <person name="Herman A."/>
            <person name="Abrahante J.E."/>
            <person name="Garbe J."/>
        </authorList>
    </citation>
    <scope>NUCLEOTIDE SEQUENCE</scope>
    <source>
        <strain evidence="1">Duluth1</strain>
        <tissue evidence="1">Whole animal</tissue>
    </source>
</reference>
<organism evidence="1 2">
    <name type="scientific">Dreissena polymorpha</name>
    <name type="common">Zebra mussel</name>
    <name type="synonym">Mytilus polymorpha</name>
    <dbReference type="NCBI Taxonomy" id="45954"/>
    <lineage>
        <taxon>Eukaryota</taxon>
        <taxon>Metazoa</taxon>
        <taxon>Spiralia</taxon>
        <taxon>Lophotrochozoa</taxon>
        <taxon>Mollusca</taxon>
        <taxon>Bivalvia</taxon>
        <taxon>Autobranchia</taxon>
        <taxon>Heteroconchia</taxon>
        <taxon>Euheterodonta</taxon>
        <taxon>Imparidentia</taxon>
        <taxon>Neoheterodontei</taxon>
        <taxon>Myida</taxon>
        <taxon>Dreissenoidea</taxon>
        <taxon>Dreissenidae</taxon>
        <taxon>Dreissena</taxon>
    </lineage>
</organism>
<evidence type="ECO:0000313" key="1">
    <source>
        <dbReference type="EMBL" id="KAH3867381.1"/>
    </source>
</evidence>
<dbReference type="Proteomes" id="UP000828390">
    <property type="component" value="Unassembled WGS sequence"/>
</dbReference>
<comment type="caution">
    <text evidence="1">The sequence shown here is derived from an EMBL/GenBank/DDBJ whole genome shotgun (WGS) entry which is preliminary data.</text>
</comment>
<gene>
    <name evidence="1" type="ORF">DPMN_030507</name>
</gene>
<dbReference type="Gene3D" id="1.10.20.140">
    <property type="match status" value="1"/>
</dbReference>
<dbReference type="EMBL" id="JAIWYP010000002">
    <property type="protein sequence ID" value="KAH3867381.1"/>
    <property type="molecule type" value="Genomic_DNA"/>
</dbReference>
<dbReference type="AlphaFoldDB" id="A0A9D4M0I5"/>
<protein>
    <submittedName>
        <fullName evidence="1">Uncharacterized protein</fullName>
    </submittedName>
</protein>
<name>A0A9D4M0I5_DREPO</name>
<dbReference type="Pfam" id="PF01715">
    <property type="entry name" value="IPPT"/>
    <property type="match status" value="1"/>
</dbReference>
<proteinExistence type="predicted"/>
<accession>A0A9D4M0I5</accession>
<keyword evidence="2" id="KW-1185">Reference proteome</keyword>